<gene>
    <name evidence="1" type="ORF">QFZ34_001060</name>
</gene>
<protein>
    <submittedName>
        <fullName evidence="1">Uncharacterized protein</fullName>
    </submittedName>
</protein>
<organism evidence="1 2">
    <name type="scientific">Phyllobacterium ifriqiyense</name>
    <dbReference type="NCBI Taxonomy" id="314238"/>
    <lineage>
        <taxon>Bacteria</taxon>
        <taxon>Pseudomonadati</taxon>
        <taxon>Pseudomonadota</taxon>
        <taxon>Alphaproteobacteria</taxon>
        <taxon>Hyphomicrobiales</taxon>
        <taxon>Phyllobacteriaceae</taxon>
        <taxon>Phyllobacterium</taxon>
    </lineage>
</organism>
<proteinExistence type="predicted"/>
<keyword evidence="2" id="KW-1185">Reference proteome</keyword>
<evidence type="ECO:0000313" key="2">
    <source>
        <dbReference type="Proteomes" id="UP001237780"/>
    </source>
</evidence>
<accession>A0ABU0S550</accession>
<name>A0ABU0S550_9HYPH</name>
<evidence type="ECO:0000313" key="1">
    <source>
        <dbReference type="EMBL" id="MDQ0995883.1"/>
    </source>
</evidence>
<comment type="caution">
    <text evidence="1">The sequence shown here is derived from an EMBL/GenBank/DDBJ whole genome shotgun (WGS) entry which is preliminary data.</text>
</comment>
<sequence length="44" mass="4417">MTIAEATKDDLVPGAVVFIAAEMAATGPVAHQVVVGKNGVLPPM</sequence>
<reference evidence="1 2" key="1">
    <citation type="submission" date="2023-07" db="EMBL/GenBank/DDBJ databases">
        <title>Comparative genomics of wheat-associated soil bacteria to identify genetic determinants of phenazine resistance.</title>
        <authorList>
            <person name="Mouncey N."/>
        </authorList>
    </citation>
    <scope>NUCLEOTIDE SEQUENCE [LARGE SCALE GENOMIC DNA]</scope>
    <source>
        <strain evidence="1 2">W4I11</strain>
    </source>
</reference>
<dbReference type="EMBL" id="JAUSZT010000002">
    <property type="protein sequence ID" value="MDQ0995883.1"/>
    <property type="molecule type" value="Genomic_DNA"/>
</dbReference>
<dbReference type="Proteomes" id="UP001237780">
    <property type="component" value="Unassembled WGS sequence"/>
</dbReference>